<name>A0A1W2EGB2_9BACT</name>
<dbReference type="Pfam" id="PF04879">
    <property type="entry name" value="Molybdop_Fe4S4"/>
    <property type="match status" value="1"/>
</dbReference>
<keyword evidence="3" id="KW-0560">Oxidoreductase</keyword>
<evidence type="ECO:0000256" key="1">
    <source>
        <dbReference type="ARBA" id="ARBA00022485"/>
    </source>
</evidence>
<dbReference type="EMBL" id="FWXY01000031">
    <property type="protein sequence ID" value="SMD08697.1"/>
    <property type="molecule type" value="Genomic_DNA"/>
</dbReference>
<dbReference type="GO" id="GO:0051539">
    <property type="term" value="F:4 iron, 4 sulfur cluster binding"/>
    <property type="evidence" value="ECO:0007669"/>
    <property type="project" value="UniProtKB-KW"/>
</dbReference>
<reference evidence="7" key="1">
    <citation type="submission" date="2017-04" db="EMBL/GenBank/DDBJ databases">
        <authorList>
            <person name="Afonso C.L."/>
            <person name="Miller P.J."/>
            <person name="Scott M.A."/>
            <person name="Spackman E."/>
            <person name="Goraichik I."/>
            <person name="Dimitrov K.M."/>
            <person name="Suarez D.L."/>
            <person name="Swayne D.E."/>
        </authorList>
    </citation>
    <scope>NUCLEOTIDE SEQUENCE [LARGE SCALE GENOMIC DNA]</scope>
    <source>
        <strain evidence="7">DSM 3385</strain>
    </source>
</reference>
<organism evidence="7 8">
    <name type="scientific">Desulfocicer vacuolatum DSM 3385</name>
    <dbReference type="NCBI Taxonomy" id="1121400"/>
    <lineage>
        <taxon>Bacteria</taxon>
        <taxon>Pseudomonadati</taxon>
        <taxon>Thermodesulfobacteriota</taxon>
        <taxon>Desulfobacteria</taxon>
        <taxon>Desulfobacterales</taxon>
        <taxon>Desulfobacteraceae</taxon>
        <taxon>Desulfocicer</taxon>
    </lineage>
</organism>
<keyword evidence="5" id="KW-0411">Iron-sulfur</keyword>
<dbReference type="Gene3D" id="2.20.25.90">
    <property type="entry name" value="ADC-like domains"/>
    <property type="match status" value="1"/>
</dbReference>
<dbReference type="PANTHER" id="PTHR43105:SF14">
    <property type="entry name" value="FORMATE DEHYDROGENASE H"/>
    <property type="match status" value="1"/>
</dbReference>
<dbReference type="InterPro" id="IPR050123">
    <property type="entry name" value="Prok_molybdopt-oxidoreductase"/>
</dbReference>
<dbReference type="Proteomes" id="UP000192418">
    <property type="component" value="Unassembled WGS sequence"/>
</dbReference>
<gene>
    <name evidence="7" type="ORF">SAMN02746065_1319</name>
</gene>
<evidence type="ECO:0000313" key="7">
    <source>
        <dbReference type="EMBL" id="SMD08697.1"/>
    </source>
</evidence>
<dbReference type="InterPro" id="IPR006656">
    <property type="entry name" value="Mopterin_OxRdtase"/>
</dbReference>
<keyword evidence="8" id="KW-1185">Reference proteome</keyword>
<dbReference type="STRING" id="1121400.SAMN02746065_1319"/>
<dbReference type="Gene3D" id="3.40.50.740">
    <property type="match status" value="1"/>
</dbReference>
<accession>A0A1W2EGB2</accession>
<dbReference type="GO" id="GO:0022904">
    <property type="term" value="P:respiratory electron transport chain"/>
    <property type="evidence" value="ECO:0007669"/>
    <property type="project" value="TreeGrafter"/>
</dbReference>
<protein>
    <submittedName>
        <fullName evidence="7">Formate dehydrogenase major subunit</fullName>
    </submittedName>
</protein>
<dbReference type="SUPFAM" id="SSF53706">
    <property type="entry name" value="Formate dehydrogenase/DMSO reductase, domains 1-3"/>
    <property type="match status" value="1"/>
</dbReference>
<keyword evidence="4" id="KW-0408">Iron</keyword>
<sequence>MNCKFVPSVCSYCGTGCGVLFEVIDGKINSTLPLKSHPVNQGKLCIKGWSLHEYINSYMRLKAPLVKENGHFQKATWDEAITHAAKNFNRIKETHGPDAIGVLVSAKVTNEENYLAQKLARAAIGTNNVDHCARL</sequence>
<dbReference type="AlphaFoldDB" id="A0A1W2EGB2"/>
<evidence type="ECO:0000256" key="2">
    <source>
        <dbReference type="ARBA" id="ARBA00022723"/>
    </source>
</evidence>
<keyword evidence="1" id="KW-0004">4Fe-4S</keyword>
<dbReference type="SMART" id="SM00926">
    <property type="entry name" value="Molybdop_Fe4S4"/>
    <property type="match status" value="1"/>
</dbReference>
<evidence type="ECO:0000313" key="8">
    <source>
        <dbReference type="Proteomes" id="UP000192418"/>
    </source>
</evidence>
<keyword evidence="2" id="KW-0479">Metal-binding</keyword>
<dbReference type="GO" id="GO:0046872">
    <property type="term" value="F:metal ion binding"/>
    <property type="evidence" value="ECO:0007669"/>
    <property type="project" value="UniProtKB-KW"/>
</dbReference>
<dbReference type="Pfam" id="PF00384">
    <property type="entry name" value="Molybdopterin"/>
    <property type="match status" value="1"/>
</dbReference>
<dbReference type="GO" id="GO:0003954">
    <property type="term" value="F:NADH dehydrogenase activity"/>
    <property type="evidence" value="ECO:0007669"/>
    <property type="project" value="TreeGrafter"/>
</dbReference>
<dbReference type="PROSITE" id="PS51669">
    <property type="entry name" value="4FE4S_MOW_BIS_MGD"/>
    <property type="match status" value="1"/>
</dbReference>
<dbReference type="GO" id="GO:0016020">
    <property type="term" value="C:membrane"/>
    <property type="evidence" value="ECO:0007669"/>
    <property type="project" value="TreeGrafter"/>
</dbReference>
<evidence type="ECO:0000256" key="3">
    <source>
        <dbReference type="ARBA" id="ARBA00023002"/>
    </source>
</evidence>
<dbReference type="InterPro" id="IPR006963">
    <property type="entry name" value="Mopterin_OxRdtase_4Fe-4S_dom"/>
</dbReference>
<dbReference type="PANTHER" id="PTHR43105">
    <property type="entry name" value="RESPIRATORY NITRATE REDUCTASE"/>
    <property type="match status" value="1"/>
</dbReference>
<evidence type="ECO:0000259" key="6">
    <source>
        <dbReference type="PROSITE" id="PS51669"/>
    </source>
</evidence>
<feature type="domain" description="4Fe-4S Mo/W bis-MGD-type" evidence="6">
    <location>
        <begin position="3"/>
        <end position="59"/>
    </location>
</feature>
<evidence type="ECO:0000256" key="5">
    <source>
        <dbReference type="ARBA" id="ARBA00023014"/>
    </source>
</evidence>
<proteinExistence type="predicted"/>
<evidence type="ECO:0000256" key="4">
    <source>
        <dbReference type="ARBA" id="ARBA00023004"/>
    </source>
</evidence>